<dbReference type="OrthoDB" id="7172943at2"/>
<sequence>MKLFKLLCFFIGLFIVGCAYQPAPYQVVDSLPYKRGYMNNFYKVGVTEEIIKAKHYYKITVKLDNGSSKTRAENMLLFHSAQLAQANGSKGFTIKKINNTVWCGISTLKEKAPYVKDSAPISTAFITLIQPTTPAKMLSRPSYQAAKIIAQHQQNVLQGESKSDAEINRKTNEETCWARLKNT</sequence>
<evidence type="ECO:0000313" key="2">
    <source>
        <dbReference type="EMBL" id="KMT66648.1"/>
    </source>
</evidence>
<gene>
    <name evidence="2" type="ORF">XM47_00485</name>
</gene>
<proteinExistence type="predicted"/>
<dbReference type="AlphaFoldDB" id="A0A0J8H0V8"/>
<keyword evidence="3" id="KW-1185">Reference proteome</keyword>
<evidence type="ECO:0008006" key="4">
    <source>
        <dbReference type="Google" id="ProtNLM"/>
    </source>
</evidence>
<feature type="signal peptide" evidence="1">
    <location>
        <begin position="1"/>
        <end position="19"/>
    </location>
</feature>
<dbReference type="EMBL" id="LAZL01000002">
    <property type="protein sequence ID" value="KMT66648.1"/>
    <property type="molecule type" value="Genomic_DNA"/>
</dbReference>
<accession>A0A0J8H0V8</accession>
<keyword evidence="1" id="KW-0732">Signal</keyword>
<reference evidence="2 3" key="1">
    <citation type="submission" date="2015-04" db="EMBL/GenBank/DDBJ databases">
        <title>Draft Genome Sequence of the Novel Agar-Digesting Marine Bacterium Q1.</title>
        <authorList>
            <person name="Li Y."/>
            <person name="Li D."/>
            <person name="Chen G."/>
            <person name="Du Z."/>
        </authorList>
    </citation>
    <scope>NUCLEOTIDE SEQUENCE [LARGE SCALE GENOMIC DNA]</scope>
    <source>
        <strain evidence="2 3">Q1</strain>
    </source>
</reference>
<dbReference type="RefSeq" id="WP_048688107.1">
    <property type="nucleotide sequence ID" value="NZ_KQ130482.1"/>
</dbReference>
<name>A0A0J8H0V8_9ALTE</name>
<feature type="chain" id="PRO_5005298729" description="Lipoprotein" evidence="1">
    <location>
        <begin position="20"/>
        <end position="183"/>
    </location>
</feature>
<organism evidence="2 3">
    <name type="scientific">Catenovulum maritimum</name>
    <dbReference type="NCBI Taxonomy" id="1513271"/>
    <lineage>
        <taxon>Bacteria</taxon>
        <taxon>Pseudomonadati</taxon>
        <taxon>Pseudomonadota</taxon>
        <taxon>Gammaproteobacteria</taxon>
        <taxon>Alteromonadales</taxon>
        <taxon>Alteromonadaceae</taxon>
        <taxon>Catenovulum</taxon>
    </lineage>
</organism>
<comment type="caution">
    <text evidence="2">The sequence shown here is derived from an EMBL/GenBank/DDBJ whole genome shotgun (WGS) entry which is preliminary data.</text>
</comment>
<protein>
    <recommendedName>
        <fullName evidence="4">Lipoprotein</fullName>
    </recommendedName>
</protein>
<evidence type="ECO:0000256" key="1">
    <source>
        <dbReference type="SAM" id="SignalP"/>
    </source>
</evidence>
<evidence type="ECO:0000313" key="3">
    <source>
        <dbReference type="Proteomes" id="UP000037600"/>
    </source>
</evidence>
<dbReference type="PROSITE" id="PS51257">
    <property type="entry name" value="PROKAR_LIPOPROTEIN"/>
    <property type="match status" value="1"/>
</dbReference>
<dbReference type="Proteomes" id="UP000037600">
    <property type="component" value="Unassembled WGS sequence"/>
</dbReference>
<dbReference type="STRING" id="1513271.XM47_00485"/>